<dbReference type="STRING" id="551995.SAMN05192574_102327"/>
<evidence type="ECO:0000313" key="1">
    <source>
        <dbReference type="EMBL" id="SEN05983.1"/>
    </source>
</evidence>
<accession>A0A1H8DFB1</accession>
<sequence>MMTDKMFLLVKITISTGHRDIHHAIAELQANTRLSVSSTRNVKVLKTEIIKLKTRKH</sequence>
<reference evidence="2" key="1">
    <citation type="submission" date="2016-10" db="EMBL/GenBank/DDBJ databases">
        <authorList>
            <person name="Varghese N."/>
            <person name="Submissions S."/>
        </authorList>
    </citation>
    <scope>NUCLEOTIDE SEQUENCE [LARGE SCALE GENOMIC DNA]</scope>
    <source>
        <strain evidence="2">Gh-48</strain>
    </source>
</reference>
<dbReference type="Proteomes" id="UP000198942">
    <property type="component" value="Unassembled WGS sequence"/>
</dbReference>
<gene>
    <name evidence="1" type="ORF">SAMN05192574_102327</name>
</gene>
<protein>
    <submittedName>
        <fullName evidence="1">Uncharacterized protein</fullName>
    </submittedName>
</protein>
<keyword evidence="2" id="KW-1185">Reference proteome</keyword>
<evidence type="ECO:0000313" key="2">
    <source>
        <dbReference type="Proteomes" id="UP000198942"/>
    </source>
</evidence>
<organism evidence="1 2">
    <name type="scientific">Mucilaginibacter gossypiicola</name>
    <dbReference type="NCBI Taxonomy" id="551995"/>
    <lineage>
        <taxon>Bacteria</taxon>
        <taxon>Pseudomonadati</taxon>
        <taxon>Bacteroidota</taxon>
        <taxon>Sphingobacteriia</taxon>
        <taxon>Sphingobacteriales</taxon>
        <taxon>Sphingobacteriaceae</taxon>
        <taxon>Mucilaginibacter</taxon>
    </lineage>
</organism>
<dbReference type="AlphaFoldDB" id="A0A1H8DFB1"/>
<dbReference type="EMBL" id="FOCL01000002">
    <property type="protein sequence ID" value="SEN05983.1"/>
    <property type="molecule type" value="Genomic_DNA"/>
</dbReference>
<proteinExistence type="predicted"/>
<name>A0A1H8DFB1_9SPHI</name>